<name>B1XU09_POLNS</name>
<feature type="transmembrane region" description="Helical" evidence="1">
    <location>
        <begin position="12"/>
        <end position="32"/>
    </location>
</feature>
<dbReference type="HOGENOM" id="CLU_2975392_0_0_4"/>
<gene>
    <name evidence="2" type="ordered locus">Pnec_0579</name>
</gene>
<organism evidence="2">
    <name type="scientific">Polynucleobacter necessarius subsp. necessarius (strain STIR1)</name>
    <dbReference type="NCBI Taxonomy" id="452638"/>
    <lineage>
        <taxon>Bacteria</taxon>
        <taxon>Pseudomonadati</taxon>
        <taxon>Pseudomonadota</taxon>
        <taxon>Betaproteobacteria</taxon>
        <taxon>Burkholderiales</taxon>
        <taxon>Burkholderiaceae</taxon>
        <taxon>Polynucleobacter</taxon>
    </lineage>
</organism>
<protein>
    <submittedName>
        <fullName evidence="2">Uncharacterized protein</fullName>
    </submittedName>
</protein>
<dbReference type="AlphaFoldDB" id="B1XU09"/>
<sequence>MKPLSKKAKMTIGWTVLMTVVGTAMLHQWQFFAMDCASLVLLLVANHYDLLKDPEDKKIIPPTKTGLFT</sequence>
<proteinExistence type="predicted"/>
<dbReference type="STRING" id="452638.Pnec_0579"/>
<accession>B1XU09</accession>
<reference evidence="2" key="1">
    <citation type="submission" date="2008-03" db="EMBL/GenBank/DDBJ databases">
        <title>Complete sequence of Polynucleobacter necessarius STIR1.</title>
        <authorList>
            <consortium name="US DOE Joint Genome Institute"/>
            <person name="Copeland A."/>
            <person name="Lucas S."/>
            <person name="Lapidus A."/>
            <person name="Barry K."/>
            <person name="Detter J.C."/>
            <person name="Glavina del Rio T."/>
            <person name="Hammon N."/>
            <person name="Israni S."/>
            <person name="Dalin E."/>
            <person name="Tice H."/>
            <person name="Pitluck S."/>
            <person name="Chain P."/>
            <person name="Malfatti S."/>
            <person name="Shin M."/>
            <person name="Vergez L."/>
            <person name="Schmutz J."/>
            <person name="Larimer F."/>
            <person name="Land M."/>
            <person name="Hauser L."/>
            <person name="Kyrpides N."/>
            <person name="Kim E."/>
            <person name="Hahn M."/>
            <person name="Richardson P."/>
        </authorList>
    </citation>
    <scope>NUCLEOTIDE SEQUENCE [LARGE SCALE GENOMIC DNA]</scope>
    <source>
        <strain evidence="2">STIR1</strain>
    </source>
</reference>
<evidence type="ECO:0000256" key="1">
    <source>
        <dbReference type="SAM" id="Phobius"/>
    </source>
</evidence>
<keyword evidence="1" id="KW-0472">Membrane</keyword>
<evidence type="ECO:0000313" key="2">
    <source>
        <dbReference type="EMBL" id="ACB43836.1"/>
    </source>
</evidence>
<dbReference type="eggNOG" id="ENOG502ZGYK">
    <property type="taxonomic scope" value="Bacteria"/>
</dbReference>
<dbReference type="EMBL" id="CP001010">
    <property type="protein sequence ID" value="ACB43836.1"/>
    <property type="molecule type" value="Genomic_DNA"/>
</dbReference>
<keyword evidence="1" id="KW-0812">Transmembrane</keyword>
<dbReference type="KEGG" id="pne:Pnec_0579"/>
<keyword evidence="1" id="KW-1133">Transmembrane helix</keyword>